<keyword evidence="4" id="KW-0949">S-adenosyl-L-methionine</keyword>
<dbReference type="InterPro" id="IPR050723">
    <property type="entry name" value="CFA/CMAS"/>
</dbReference>
<dbReference type="GO" id="GO:0008168">
    <property type="term" value="F:methyltransferase activity"/>
    <property type="evidence" value="ECO:0007669"/>
    <property type="project" value="UniProtKB-KW"/>
</dbReference>
<sequence>MTNDEQITWLALGYQFRNHPAVLAGNEEGGRRLARGGLSLLHTIGTNHAPNRPDPRIERCIFPNSQVPAMSQVADALERRFVVEDWHNFGADYERTLLAWLDNFDNARPSLAKDYDESFRRMWRFYLAASAATFRARRDQLWRIVLSPNGVSGGYRSPR</sequence>
<keyword evidence="3" id="KW-0808">Transferase</keyword>
<evidence type="ECO:0000313" key="7">
    <source>
        <dbReference type="Proteomes" id="UP001430149"/>
    </source>
</evidence>
<protein>
    <submittedName>
        <fullName evidence="6">Class I SAM-dependent methyltransferase</fullName>
    </submittedName>
</protein>
<name>A0ABS2K1J4_9GAMM</name>
<dbReference type="Proteomes" id="UP001430149">
    <property type="component" value="Unassembled WGS sequence"/>
</dbReference>
<dbReference type="Pfam" id="PF02353">
    <property type="entry name" value="CMAS"/>
    <property type="match status" value="1"/>
</dbReference>
<gene>
    <name evidence="6" type="ORF">ISP19_05980</name>
</gene>
<organism evidence="6 7">
    <name type="scientific">Dyella flava</name>
    <dbReference type="NCBI Taxonomy" id="1920170"/>
    <lineage>
        <taxon>Bacteria</taxon>
        <taxon>Pseudomonadati</taxon>
        <taxon>Pseudomonadota</taxon>
        <taxon>Gammaproteobacteria</taxon>
        <taxon>Lysobacterales</taxon>
        <taxon>Rhodanobacteraceae</taxon>
        <taxon>Dyella</taxon>
    </lineage>
</organism>
<evidence type="ECO:0000256" key="2">
    <source>
        <dbReference type="ARBA" id="ARBA00022603"/>
    </source>
</evidence>
<evidence type="ECO:0000256" key="4">
    <source>
        <dbReference type="ARBA" id="ARBA00022691"/>
    </source>
</evidence>
<dbReference type="Gene3D" id="3.40.50.150">
    <property type="entry name" value="Vaccinia Virus protein VP39"/>
    <property type="match status" value="1"/>
</dbReference>
<evidence type="ECO:0000256" key="3">
    <source>
        <dbReference type="ARBA" id="ARBA00022679"/>
    </source>
</evidence>
<dbReference type="SUPFAM" id="SSF53335">
    <property type="entry name" value="S-adenosyl-L-methionine-dependent methyltransferases"/>
    <property type="match status" value="1"/>
</dbReference>
<evidence type="ECO:0000313" key="6">
    <source>
        <dbReference type="EMBL" id="MBM7124925.1"/>
    </source>
</evidence>
<keyword evidence="2 6" id="KW-0489">Methyltransferase</keyword>
<dbReference type="PANTHER" id="PTHR43667">
    <property type="entry name" value="CYCLOPROPANE-FATTY-ACYL-PHOSPHOLIPID SYNTHASE"/>
    <property type="match status" value="1"/>
</dbReference>
<reference evidence="6" key="1">
    <citation type="submission" date="2020-10" db="EMBL/GenBank/DDBJ databases">
        <title>Phylogeny of dyella-like bacteria.</title>
        <authorList>
            <person name="Fu J."/>
        </authorList>
    </citation>
    <scope>NUCLEOTIDE SEQUENCE</scope>
    <source>
        <strain evidence="6">DHOC52</strain>
    </source>
</reference>
<evidence type="ECO:0000256" key="1">
    <source>
        <dbReference type="ARBA" id="ARBA00010815"/>
    </source>
</evidence>
<dbReference type="PANTHER" id="PTHR43667:SF1">
    <property type="entry name" value="CYCLOPROPANE-FATTY-ACYL-PHOSPHOLIPID SYNTHASE"/>
    <property type="match status" value="1"/>
</dbReference>
<dbReference type="InterPro" id="IPR029063">
    <property type="entry name" value="SAM-dependent_MTases_sf"/>
</dbReference>
<comment type="caution">
    <text evidence="6">The sequence shown here is derived from an EMBL/GenBank/DDBJ whole genome shotgun (WGS) entry which is preliminary data.</text>
</comment>
<proteinExistence type="inferred from homology"/>
<comment type="similarity">
    <text evidence="1">Belongs to the CFA/CMAS family.</text>
</comment>
<dbReference type="GO" id="GO:0032259">
    <property type="term" value="P:methylation"/>
    <property type="evidence" value="ECO:0007669"/>
    <property type="project" value="UniProtKB-KW"/>
</dbReference>
<dbReference type="EMBL" id="JADIKE010000030">
    <property type="protein sequence ID" value="MBM7124925.1"/>
    <property type="molecule type" value="Genomic_DNA"/>
</dbReference>
<accession>A0ABS2K1J4</accession>
<keyword evidence="5" id="KW-0443">Lipid metabolism</keyword>
<evidence type="ECO:0000256" key="5">
    <source>
        <dbReference type="ARBA" id="ARBA00023098"/>
    </source>
</evidence>
<keyword evidence="7" id="KW-1185">Reference proteome</keyword>